<dbReference type="InterPro" id="IPR039420">
    <property type="entry name" value="WalR-like"/>
</dbReference>
<evidence type="ECO:0000256" key="1">
    <source>
        <dbReference type="ARBA" id="ARBA00022553"/>
    </source>
</evidence>
<dbReference type="PANTHER" id="PTHR43214:SF41">
    <property type="entry name" value="NITRATE_NITRITE RESPONSE REGULATOR PROTEIN NARP"/>
    <property type="match status" value="1"/>
</dbReference>
<keyword evidence="1 5" id="KW-0597">Phosphoprotein</keyword>
<dbReference type="EMBL" id="VBAK01000116">
    <property type="protein sequence ID" value="TMI89999.1"/>
    <property type="molecule type" value="Genomic_DNA"/>
</dbReference>
<dbReference type="PANTHER" id="PTHR43214">
    <property type="entry name" value="TWO-COMPONENT RESPONSE REGULATOR"/>
    <property type="match status" value="1"/>
</dbReference>
<dbReference type="Proteomes" id="UP000318509">
    <property type="component" value="Unassembled WGS sequence"/>
</dbReference>
<gene>
    <name evidence="8" type="ORF">E6H00_08210</name>
</gene>
<dbReference type="GO" id="GO:0000160">
    <property type="term" value="P:phosphorelay signal transduction system"/>
    <property type="evidence" value="ECO:0007669"/>
    <property type="project" value="InterPro"/>
</dbReference>
<keyword evidence="3" id="KW-0238">DNA-binding</keyword>
<evidence type="ECO:0000259" key="6">
    <source>
        <dbReference type="PROSITE" id="PS50043"/>
    </source>
</evidence>
<dbReference type="InterPro" id="IPR058245">
    <property type="entry name" value="NreC/VraR/RcsB-like_REC"/>
</dbReference>
<organism evidence="8 9">
    <name type="scientific">Candidatus Segetimicrobium genomatis</name>
    <dbReference type="NCBI Taxonomy" id="2569760"/>
    <lineage>
        <taxon>Bacteria</taxon>
        <taxon>Bacillati</taxon>
        <taxon>Candidatus Sysuimicrobiota</taxon>
        <taxon>Candidatus Sysuimicrobiia</taxon>
        <taxon>Candidatus Sysuimicrobiales</taxon>
        <taxon>Candidatus Segetimicrobiaceae</taxon>
        <taxon>Candidatus Segetimicrobium</taxon>
    </lineage>
</organism>
<dbReference type="PRINTS" id="PR00038">
    <property type="entry name" value="HTHLUXR"/>
</dbReference>
<keyword evidence="2" id="KW-0805">Transcription regulation</keyword>
<dbReference type="Gene3D" id="3.40.50.2300">
    <property type="match status" value="1"/>
</dbReference>
<evidence type="ECO:0000256" key="3">
    <source>
        <dbReference type="ARBA" id="ARBA00023125"/>
    </source>
</evidence>
<dbReference type="Pfam" id="PF00072">
    <property type="entry name" value="Response_reg"/>
    <property type="match status" value="1"/>
</dbReference>
<feature type="domain" description="HTH luxR-type" evidence="6">
    <location>
        <begin position="150"/>
        <end position="215"/>
    </location>
</feature>
<dbReference type="GO" id="GO:0006355">
    <property type="term" value="P:regulation of DNA-templated transcription"/>
    <property type="evidence" value="ECO:0007669"/>
    <property type="project" value="InterPro"/>
</dbReference>
<evidence type="ECO:0000313" key="9">
    <source>
        <dbReference type="Proteomes" id="UP000318509"/>
    </source>
</evidence>
<dbReference type="Pfam" id="PF00196">
    <property type="entry name" value="GerE"/>
    <property type="match status" value="1"/>
</dbReference>
<feature type="modified residue" description="4-aspartylphosphate" evidence="5">
    <location>
        <position position="63"/>
    </location>
</feature>
<dbReference type="InterPro" id="IPR000792">
    <property type="entry name" value="Tscrpt_reg_LuxR_C"/>
</dbReference>
<reference evidence="8 9" key="1">
    <citation type="journal article" date="2019" name="Nat. Microbiol.">
        <title>Mediterranean grassland soil C-N compound turnover is dependent on rainfall and depth, and is mediated by genomically divergent microorganisms.</title>
        <authorList>
            <person name="Diamond S."/>
            <person name="Andeer P.F."/>
            <person name="Li Z."/>
            <person name="Crits-Christoph A."/>
            <person name="Burstein D."/>
            <person name="Anantharaman K."/>
            <person name="Lane K.R."/>
            <person name="Thomas B.C."/>
            <person name="Pan C."/>
            <person name="Northen T.R."/>
            <person name="Banfield J.F."/>
        </authorList>
    </citation>
    <scope>NUCLEOTIDE SEQUENCE [LARGE SCALE GENOMIC DNA]</scope>
    <source>
        <strain evidence="8">NP_3</strain>
    </source>
</reference>
<feature type="domain" description="Response regulatory" evidence="7">
    <location>
        <begin position="13"/>
        <end position="128"/>
    </location>
</feature>
<dbReference type="SUPFAM" id="SSF52172">
    <property type="entry name" value="CheY-like"/>
    <property type="match status" value="1"/>
</dbReference>
<evidence type="ECO:0000313" key="8">
    <source>
        <dbReference type="EMBL" id="TMI89999.1"/>
    </source>
</evidence>
<dbReference type="InterPro" id="IPR016032">
    <property type="entry name" value="Sig_transdc_resp-reg_C-effctor"/>
</dbReference>
<dbReference type="GO" id="GO:0003677">
    <property type="term" value="F:DNA binding"/>
    <property type="evidence" value="ECO:0007669"/>
    <property type="project" value="UniProtKB-KW"/>
</dbReference>
<dbReference type="InterPro" id="IPR001789">
    <property type="entry name" value="Sig_transdc_resp-reg_receiver"/>
</dbReference>
<dbReference type="SMART" id="SM00421">
    <property type="entry name" value="HTH_LUXR"/>
    <property type="match status" value="1"/>
</dbReference>
<accession>A0A537K2L8</accession>
<comment type="caution">
    <text evidence="8">The sequence shown here is derived from an EMBL/GenBank/DDBJ whole genome shotgun (WGS) entry which is preliminary data.</text>
</comment>
<dbReference type="CDD" id="cd06170">
    <property type="entry name" value="LuxR_C_like"/>
    <property type="match status" value="1"/>
</dbReference>
<proteinExistence type="predicted"/>
<evidence type="ECO:0000256" key="4">
    <source>
        <dbReference type="ARBA" id="ARBA00023163"/>
    </source>
</evidence>
<dbReference type="PROSITE" id="PS50043">
    <property type="entry name" value="HTH_LUXR_2"/>
    <property type="match status" value="1"/>
</dbReference>
<evidence type="ECO:0000259" key="7">
    <source>
        <dbReference type="PROSITE" id="PS50110"/>
    </source>
</evidence>
<evidence type="ECO:0000256" key="5">
    <source>
        <dbReference type="PROSITE-ProRule" id="PRU00169"/>
    </source>
</evidence>
<evidence type="ECO:0000256" key="2">
    <source>
        <dbReference type="ARBA" id="ARBA00023015"/>
    </source>
</evidence>
<name>A0A537K2L8_9BACT</name>
<dbReference type="SMART" id="SM00448">
    <property type="entry name" value="REC"/>
    <property type="match status" value="1"/>
</dbReference>
<protein>
    <submittedName>
        <fullName evidence="8">Response regulator transcription factor</fullName>
    </submittedName>
</protein>
<sequence length="219" mass="23761">MRERSGSIDGSLRVILADDHVIFRQGLKGLLEREGFNVVGEAGDGGEAVRLAQEHHPEIAILDLAMPVMDGPDAAEEIVQVSPQTRSILLTMYSEEPYIIKALQAGVRGYVLKTQSGTDLVNAIQEVMQGGFYLSPGVSRAIVQAYLGRSEASSGQLTARERQVLQLVAEGKTTKEVAQQLGISVKTADSHRTRLMTKLGIHDTAGLVRYAIRQGLVRL</sequence>
<dbReference type="SUPFAM" id="SSF46894">
    <property type="entry name" value="C-terminal effector domain of the bipartite response regulators"/>
    <property type="match status" value="1"/>
</dbReference>
<dbReference type="InterPro" id="IPR011006">
    <property type="entry name" value="CheY-like_superfamily"/>
</dbReference>
<keyword evidence="4" id="KW-0804">Transcription</keyword>
<dbReference type="PROSITE" id="PS50110">
    <property type="entry name" value="RESPONSE_REGULATORY"/>
    <property type="match status" value="1"/>
</dbReference>
<dbReference type="AlphaFoldDB" id="A0A537K2L8"/>
<dbReference type="CDD" id="cd17535">
    <property type="entry name" value="REC_NarL-like"/>
    <property type="match status" value="1"/>
</dbReference>